<evidence type="ECO:0000313" key="7">
    <source>
        <dbReference type="Proteomes" id="UP000586067"/>
    </source>
</evidence>
<dbReference type="InterPro" id="IPR006016">
    <property type="entry name" value="UspA"/>
</dbReference>
<evidence type="ECO:0000256" key="4">
    <source>
        <dbReference type="ARBA" id="ARBA00037131"/>
    </source>
</evidence>
<feature type="domain" description="UspA" evidence="5">
    <location>
        <begin position="4"/>
        <end position="143"/>
    </location>
</feature>
<dbReference type="PRINTS" id="PR01438">
    <property type="entry name" value="UNVRSLSTRESS"/>
</dbReference>
<comment type="caution">
    <text evidence="6">The sequence shown here is derived from an EMBL/GenBank/DDBJ whole genome shotgun (WGS) entry which is preliminary data.</text>
</comment>
<keyword evidence="3" id="KW-0963">Cytoplasm</keyword>
<keyword evidence="7" id="KW-1185">Reference proteome</keyword>
<dbReference type="RefSeq" id="WP_168827534.1">
    <property type="nucleotide sequence ID" value="NZ_CP073013.1"/>
</dbReference>
<dbReference type="Gene3D" id="3.40.50.12370">
    <property type="match status" value="1"/>
</dbReference>
<dbReference type="PANTHER" id="PTHR47892">
    <property type="entry name" value="UNIVERSAL STRESS PROTEIN E"/>
    <property type="match status" value="1"/>
</dbReference>
<dbReference type="CDD" id="cd00293">
    <property type="entry name" value="USP-like"/>
    <property type="match status" value="1"/>
</dbReference>
<dbReference type="Pfam" id="PF00582">
    <property type="entry name" value="Usp"/>
    <property type="match status" value="2"/>
</dbReference>
<name>A0A847RFS7_9GAMM</name>
<dbReference type="SUPFAM" id="SSF52402">
    <property type="entry name" value="Adenine nucleotide alpha hydrolases-like"/>
    <property type="match status" value="2"/>
</dbReference>
<proteinExistence type="inferred from homology"/>
<organism evidence="6 7">
    <name type="scientific">Marinomonas profundi</name>
    <dbReference type="NCBI Taxonomy" id="2726122"/>
    <lineage>
        <taxon>Bacteria</taxon>
        <taxon>Pseudomonadati</taxon>
        <taxon>Pseudomonadota</taxon>
        <taxon>Gammaproteobacteria</taxon>
        <taxon>Oceanospirillales</taxon>
        <taxon>Oceanospirillaceae</taxon>
        <taxon>Marinomonas</taxon>
    </lineage>
</organism>
<reference evidence="6 7" key="1">
    <citation type="submission" date="2020-04" db="EMBL/GenBank/DDBJ databases">
        <title>Marinomonas sp. M1K-6 isolated from the deep seawater of the Mariana Trench.</title>
        <authorList>
            <person name="Li Y."/>
        </authorList>
    </citation>
    <scope>NUCLEOTIDE SEQUENCE [LARGE SCALE GENOMIC DNA]</scope>
    <source>
        <strain evidence="6 7">M1K-6</strain>
    </source>
</reference>
<dbReference type="GO" id="GO:0005737">
    <property type="term" value="C:cytoplasm"/>
    <property type="evidence" value="ECO:0007669"/>
    <property type="project" value="UniProtKB-SubCell"/>
</dbReference>
<dbReference type="AlphaFoldDB" id="A0A847RFS7"/>
<feature type="domain" description="UspA" evidence="5">
    <location>
        <begin position="151"/>
        <end position="314"/>
    </location>
</feature>
<dbReference type="InterPro" id="IPR006015">
    <property type="entry name" value="Universal_stress_UspA"/>
</dbReference>
<evidence type="ECO:0000313" key="6">
    <source>
        <dbReference type="EMBL" id="NLQ19120.1"/>
    </source>
</evidence>
<evidence type="ECO:0000259" key="5">
    <source>
        <dbReference type="Pfam" id="PF00582"/>
    </source>
</evidence>
<gene>
    <name evidence="6" type="ORF">HGG82_16075</name>
</gene>
<accession>A0A847RFS7</accession>
<protein>
    <submittedName>
        <fullName evidence="6">Universal stress protein</fullName>
    </submittedName>
</protein>
<comment type="similarity">
    <text evidence="2">Belongs to the universal stress protein A family.</text>
</comment>
<sequence>MKKFNNIVYVANHDTDALSPSFVQAVNLAKANQADFTLLQVHPDIKSAGLSHLTGIQEEEIKSKLLKHEHERLAALIQSIEPPFNASIDIRFGKKYIETIRAVQDKKFDLVIKEVTHQDWLDRLLGSDDMHLLRKCPSPVWLMKKNEKPKYQHIIVAVDLGNEFETDDQKINDELNKTLLALSSLLALSAMATLHVVNAYDVPHTGFIGLWVEQPEKVEKQLFESEYRNRRYQMNTMMEGLKQMLGEETFDYLSPQTHIIPGAADRELPKLANSLGADLMVMGTVARSGVAGVIIGNTAETILAQLQCSVLAVKPDGFVSTISA</sequence>
<evidence type="ECO:0000256" key="2">
    <source>
        <dbReference type="ARBA" id="ARBA00008791"/>
    </source>
</evidence>
<comment type="function">
    <text evidence="4">Required for resistance to DNA-damaging agents.</text>
</comment>
<evidence type="ECO:0000256" key="3">
    <source>
        <dbReference type="ARBA" id="ARBA00022490"/>
    </source>
</evidence>
<comment type="subcellular location">
    <subcellularLocation>
        <location evidence="1">Cytoplasm</location>
    </subcellularLocation>
</comment>
<dbReference type="PANTHER" id="PTHR47892:SF1">
    <property type="entry name" value="UNIVERSAL STRESS PROTEIN E"/>
    <property type="match status" value="1"/>
</dbReference>
<dbReference type="EMBL" id="JABAEK010000029">
    <property type="protein sequence ID" value="NLQ19120.1"/>
    <property type="molecule type" value="Genomic_DNA"/>
</dbReference>
<evidence type="ECO:0000256" key="1">
    <source>
        <dbReference type="ARBA" id="ARBA00004496"/>
    </source>
</evidence>
<dbReference type="Proteomes" id="UP000586067">
    <property type="component" value="Unassembled WGS sequence"/>
</dbReference>